<dbReference type="EC" id="3.2.1.39" evidence="3"/>
<dbReference type="PANTHER" id="PTHR31983:SF0">
    <property type="entry name" value="GLUCAN ENDO-1,3-BETA-D-GLUCOSIDASE 2"/>
    <property type="match status" value="1"/>
</dbReference>
<dbReference type="InterPro" id="IPR040451">
    <property type="entry name" value="GH81_N"/>
</dbReference>
<evidence type="ECO:0000259" key="9">
    <source>
        <dbReference type="Pfam" id="PF03639"/>
    </source>
</evidence>
<keyword evidence="4" id="KW-0378">Hydrolase</keyword>
<evidence type="ECO:0000256" key="7">
    <source>
        <dbReference type="ARBA" id="ARBA00023316"/>
    </source>
</evidence>
<proteinExistence type="inferred from homology"/>
<dbReference type="OrthoDB" id="4473401at2759"/>
<keyword evidence="7" id="KW-0961">Cell wall biogenesis/degradation</keyword>
<protein>
    <recommendedName>
        <fullName evidence="3">glucan endo-1,3-beta-D-glucosidase</fullName>
        <ecNumber evidence="3">3.2.1.39</ecNumber>
    </recommendedName>
</protein>
<evidence type="ECO:0000256" key="4">
    <source>
        <dbReference type="ARBA" id="ARBA00022801"/>
    </source>
</evidence>
<accession>A0A8K1FGK5</accession>
<dbReference type="GO" id="GO:0042973">
    <property type="term" value="F:glucan endo-1,3-beta-D-glucosidase activity"/>
    <property type="evidence" value="ECO:0007669"/>
    <property type="project" value="UniProtKB-EC"/>
</dbReference>
<dbReference type="PANTHER" id="PTHR31983">
    <property type="entry name" value="ENDO-1,3(4)-BETA-GLUCANASE 1"/>
    <property type="match status" value="1"/>
</dbReference>
<organism evidence="11 12">
    <name type="scientific">Pythium oligandrum</name>
    <name type="common">Mycoparasitic fungus</name>
    <dbReference type="NCBI Taxonomy" id="41045"/>
    <lineage>
        <taxon>Eukaryota</taxon>
        <taxon>Sar</taxon>
        <taxon>Stramenopiles</taxon>
        <taxon>Oomycota</taxon>
        <taxon>Peronosporomycetes</taxon>
        <taxon>Pythiales</taxon>
        <taxon>Pythiaceae</taxon>
        <taxon>Pythium</taxon>
    </lineage>
</organism>
<evidence type="ECO:0000256" key="1">
    <source>
        <dbReference type="ARBA" id="ARBA00000382"/>
    </source>
</evidence>
<dbReference type="InterPro" id="IPR040720">
    <property type="entry name" value="GH81_C"/>
</dbReference>
<keyword evidence="5" id="KW-0119">Carbohydrate metabolism</keyword>
<dbReference type="InterPro" id="IPR005200">
    <property type="entry name" value="Endo-beta-glucanase"/>
</dbReference>
<feature type="domain" description="Glycosyl hydrolase family 81 N-terminal" evidence="9">
    <location>
        <begin position="6"/>
        <end position="181"/>
    </location>
</feature>
<evidence type="ECO:0000313" key="11">
    <source>
        <dbReference type="EMBL" id="TMW60104.1"/>
    </source>
</evidence>
<dbReference type="Gene3D" id="1.10.287.1170">
    <property type="entry name" value="glycoside hydrolase family 81 endo-[beta] glucanase"/>
    <property type="match status" value="1"/>
</dbReference>
<comment type="caution">
    <text evidence="11">The sequence shown here is derived from an EMBL/GenBank/DDBJ whole genome shotgun (WGS) entry which is preliminary data.</text>
</comment>
<dbReference type="EMBL" id="SPLM01000108">
    <property type="protein sequence ID" value="TMW60104.1"/>
    <property type="molecule type" value="Genomic_DNA"/>
</dbReference>
<keyword evidence="8" id="KW-0624">Polysaccharide degradation</keyword>
<keyword evidence="6" id="KW-0326">Glycosidase</keyword>
<sequence length="565" mass="63132">MTIGKLESILTSGMATMTFKYTALTPRIITSSNLVTVNGQRVNASAQISNNRFLLALGNGQNWVLYTSGNITLRGSNSTTGLLANASFTGYIRAAIYTSDAHLAVLDKTKACFLDGVEVKSINTNSYAFNFKTSGVCTSGLFHYLHIHHLDTLDQSTASVVTGTDLISSTRGKMTGVLTKKTPPMVQFTDKASVPADFYSPRKPNATIVAANHITQTLINDINASWSIPVYGSYYFNGKAAQKYAQLCLLARDSSVAGVNGTALLRKCLDKLEAILLPYVENKWSYPMKFDTVYRGIVSSLGFAYNDPYADFGNTMYNDHHYYWGYWIMTAAIVNYLDPMWSRLAQMNRLTSFLIRDVANPTSNDKGFAKFRYFDWFRGHSFSHGVTPFWDGKDQESTSEEINFHYGMTLFGKVTKNAELTAIGQLMLKLNTRSIQTYFLMQNNNRAHPAEVIPNKVTGIFFDNKIDYTTWFTAEKYAIHGIQMIPITPVTEFVRTRAFVQEEWSQVLSKLSIVVKSDMTNGWLSLLYANYATVNSTAALQQLQKVALDDGLSRSWALYIAATRP</sequence>
<evidence type="ECO:0000256" key="2">
    <source>
        <dbReference type="ARBA" id="ARBA00010730"/>
    </source>
</evidence>
<evidence type="ECO:0000256" key="8">
    <source>
        <dbReference type="ARBA" id="ARBA00023326"/>
    </source>
</evidence>
<dbReference type="Gene3D" id="1.20.5.420">
    <property type="entry name" value="Immunoglobulin FC, subunit C"/>
    <property type="match status" value="1"/>
</dbReference>
<evidence type="ECO:0000256" key="3">
    <source>
        <dbReference type="ARBA" id="ARBA00012780"/>
    </source>
</evidence>
<evidence type="ECO:0000256" key="6">
    <source>
        <dbReference type="ARBA" id="ARBA00023295"/>
    </source>
</evidence>
<dbReference type="AlphaFoldDB" id="A0A8K1FGK5"/>
<feature type="domain" description="Glycosyl hydrolase family 81 C-terminal" evidence="10">
    <location>
        <begin position="211"/>
        <end position="558"/>
    </location>
</feature>
<dbReference type="GO" id="GO:0052861">
    <property type="term" value="F:endo-1,3(4)-beta-glucanase activity"/>
    <property type="evidence" value="ECO:0007669"/>
    <property type="project" value="InterPro"/>
</dbReference>
<name>A0A8K1FGK5_PYTOL</name>
<evidence type="ECO:0000256" key="5">
    <source>
        <dbReference type="ARBA" id="ARBA00023277"/>
    </source>
</evidence>
<keyword evidence="12" id="KW-1185">Reference proteome</keyword>
<dbReference type="Gene3D" id="2.70.98.30">
    <property type="entry name" value="Golgi alpha-mannosidase II, domain 4"/>
    <property type="match status" value="1"/>
</dbReference>
<comment type="catalytic activity">
    <reaction evidence="1">
        <text>Hydrolysis of (1-&gt;3)-beta-D-glucosidic linkages in (1-&gt;3)-beta-D-glucans.</text>
        <dbReference type="EC" id="3.2.1.39"/>
    </reaction>
</comment>
<evidence type="ECO:0000313" key="12">
    <source>
        <dbReference type="Proteomes" id="UP000794436"/>
    </source>
</evidence>
<dbReference type="Pfam" id="PF03639">
    <property type="entry name" value="Glyco_hydro_81"/>
    <property type="match status" value="1"/>
</dbReference>
<dbReference type="Pfam" id="PF17652">
    <property type="entry name" value="Glyco_hydro81C"/>
    <property type="match status" value="1"/>
</dbReference>
<dbReference type="Proteomes" id="UP000794436">
    <property type="component" value="Unassembled WGS sequence"/>
</dbReference>
<evidence type="ECO:0000259" key="10">
    <source>
        <dbReference type="Pfam" id="PF17652"/>
    </source>
</evidence>
<reference evidence="11" key="1">
    <citation type="submission" date="2019-03" db="EMBL/GenBank/DDBJ databases">
        <title>Long read genome sequence of the mycoparasitic Pythium oligandrum ATCC 38472 isolated from sugarbeet rhizosphere.</title>
        <authorList>
            <person name="Gaulin E."/>
        </authorList>
    </citation>
    <scope>NUCLEOTIDE SEQUENCE</scope>
    <source>
        <strain evidence="11">ATCC 38472_TT</strain>
    </source>
</reference>
<dbReference type="GO" id="GO:0071555">
    <property type="term" value="P:cell wall organization"/>
    <property type="evidence" value="ECO:0007669"/>
    <property type="project" value="UniProtKB-KW"/>
</dbReference>
<dbReference type="PROSITE" id="PS52008">
    <property type="entry name" value="GH81"/>
    <property type="match status" value="1"/>
</dbReference>
<comment type="similarity">
    <text evidence="2">Belongs to the glycosyl hydrolase 81 family.</text>
</comment>
<gene>
    <name evidence="11" type="ORF">Poli38472_000146</name>
</gene>
<dbReference type="GO" id="GO:0000272">
    <property type="term" value="P:polysaccharide catabolic process"/>
    <property type="evidence" value="ECO:0007669"/>
    <property type="project" value="UniProtKB-KW"/>
</dbReference>